<reference evidence="3" key="1">
    <citation type="submission" date="2016-11" db="UniProtKB">
        <authorList>
            <consortium name="WormBaseParasite"/>
        </authorList>
    </citation>
    <scope>IDENTIFICATION</scope>
</reference>
<sequence>YKALLTGFKSETETWLPCQSRSFGVQFLASKRQMQTSQFRYSMLPIISRLLLVSILTILLSIAPAHCDATTSEAVKSINTFEYNWAEVEKKNSKGVEFSLPSTKDSKFDWTPGSFGPCFGCGTRSYRYVSHDCVHRLPINLTADAVSKTLVGVFKVPEEECTRRKGGPPAQRTLLGCGPPCSQLRLLRGGLTGCRCLHERKLAFDVPRLTCQDTRNRSVSLSLCQTIYEKSTRLYTAAPCEFDAVCSQPSEWVVGNWTLCSVDSPQYQNREVVCATRVPNGVYLIMHDSMCVKAARPVANRYCARWAAEKNFKCKCSDYIARRIVICMRGRRGSRKPVPEFNCNWHDKPLAMRYCTESERSECRRRR</sequence>
<keyword evidence="1" id="KW-1133">Transmembrane helix</keyword>
<evidence type="ECO:0000313" key="3">
    <source>
        <dbReference type="WBParaSite" id="maker-uti_cns_0004613-snap-gene-0.2-mRNA-1"/>
    </source>
</evidence>
<accession>A0A1I8H6X3</accession>
<dbReference type="Pfam" id="PF19030">
    <property type="entry name" value="TSP1_ADAMTS"/>
    <property type="match status" value="1"/>
</dbReference>
<evidence type="ECO:0000313" key="2">
    <source>
        <dbReference type="Proteomes" id="UP000095280"/>
    </source>
</evidence>
<dbReference type="WBParaSite" id="maker-uti_cns_0004613-snap-gene-0.2-mRNA-1">
    <property type="protein sequence ID" value="maker-uti_cns_0004613-snap-gene-0.2-mRNA-1"/>
    <property type="gene ID" value="maker-uti_cns_0004613-snap-gene-0.2"/>
</dbReference>
<evidence type="ECO:0000256" key="1">
    <source>
        <dbReference type="SAM" id="Phobius"/>
    </source>
</evidence>
<organism evidence="2 3">
    <name type="scientific">Macrostomum lignano</name>
    <dbReference type="NCBI Taxonomy" id="282301"/>
    <lineage>
        <taxon>Eukaryota</taxon>
        <taxon>Metazoa</taxon>
        <taxon>Spiralia</taxon>
        <taxon>Lophotrochozoa</taxon>
        <taxon>Platyhelminthes</taxon>
        <taxon>Rhabditophora</taxon>
        <taxon>Macrostomorpha</taxon>
        <taxon>Macrostomida</taxon>
        <taxon>Macrostomidae</taxon>
        <taxon>Macrostomum</taxon>
    </lineage>
</organism>
<keyword evidence="1" id="KW-0812">Transmembrane</keyword>
<dbReference type="Proteomes" id="UP000095280">
    <property type="component" value="Unplaced"/>
</dbReference>
<keyword evidence="2" id="KW-1185">Reference proteome</keyword>
<name>A0A1I8H6X3_9PLAT</name>
<protein>
    <submittedName>
        <fullName evidence="3">Lipocalin</fullName>
    </submittedName>
</protein>
<feature type="transmembrane region" description="Helical" evidence="1">
    <location>
        <begin position="41"/>
        <end position="63"/>
    </location>
</feature>
<proteinExistence type="predicted"/>
<keyword evidence="1" id="KW-0472">Membrane</keyword>
<dbReference type="AlphaFoldDB" id="A0A1I8H6X3"/>